<reference evidence="2 3" key="1">
    <citation type="submission" date="2020-08" db="EMBL/GenBank/DDBJ databases">
        <title>Sequencing the genomes of 1000 actinobacteria strains.</title>
        <authorList>
            <person name="Klenk H.-P."/>
        </authorList>
    </citation>
    <scope>NUCLEOTIDE SEQUENCE [LARGE SCALE GENOMIC DNA]</scope>
    <source>
        <strain evidence="2 3">DSM 24947</strain>
    </source>
</reference>
<name>A0A7W7FJC9_9MICO</name>
<dbReference type="EMBL" id="JACHMD010000001">
    <property type="protein sequence ID" value="MBB4667028.1"/>
    <property type="molecule type" value="Genomic_DNA"/>
</dbReference>
<sequence>MSALVTATGTHPGNAPTLLITGGRGNTDDAGRQIHLAFRDSGADSEKVMQAWFNVDAILDAITDATPTTPTPGASA</sequence>
<accession>A0A7W7FJC9</accession>
<organism evidence="2 3">
    <name type="scientific">Microbacterium marinum</name>
    <dbReference type="NCBI Taxonomy" id="421115"/>
    <lineage>
        <taxon>Bacteria</taxon>
        <taxon>Bacillati</taxon>
        <taxon>Actinomycetota</taxon>
        <taxon>Actinomycetes</taxon>
        <taxon>Micrococcales</taxon>
        <taxon>Microbacteriaceae</taxon>
        <taxon>Microbacterium</taxon>
    </lineage>
</organism>
<feature type="compositionally biased region" description="Polar residues" evidence="1">
    <location>
        <begin position="1"/>
        <end position="11"/>
    </location>
</feature>
<protein>
    <submittedName>
        <fullName evidence="2">Uncharacterized protein</fullName>
    </submittedName>
</protein>
<comment type="caution">
    <text evidence="2">The sequence shown here is derived from an EMBL/GenBank/DDBJ whole genome shotgun (WGS) entry which is preliminary data.</text>
</comment>
<evidence type="ECO:0000256" key="1">
    <source>
        <dbReference type="SAM" id="MobiDB-lite"/>
    </source>
</evidence>
<dbReference type="AlphaFoldDB" id="A0A7W7FJC9"/>
<dbReference type="RefSeq" id="WP_184217138.1">
    <property type="nucleotide sequence ID" value="NZ_JACHMD010000001.1"/>
</dbReference>
<evidence type="ECO:0000313" key="2">
    <source>
        <dbReference type="EMBL" id="MBB4667028.1"/>
    </source>
</evidence>
<evidence type="ECO:0000313" key="3">
    <source>
        <dbReference type="Proteomes" id="UP000573729"/>
    </source>
</evidence>
<keyword evidence="3" id="KW-1185">Reference proteome</keyword>
<dbReference type="Proteomes" id="UP000573729">
    <property type="component" value="Unassembled WGS sequence"/>
</dbReference>
<feature type="region of interest" description="Disordered" evidence="1">
    <location>
        <begin position="1"/>
        <end position="26"/>
    </location>
</feature>
<gene>
    <name evidence="2" type="ORF">BKA24_001737</name>
</gene>
<proteinExistence type="predicted"/>